<reference evidence="1" key="1">
    <citation type="submission" date="2015-03" db="EMBL/GenBank/DDBJ databases">
        <title>Complete genome sequences of four Salmonella Typhimurium IncHI1 plasmids and their characteristics.</title>
        <authorList>
            <person name="Kubasova T."/>
            <person name="Matiasovicova J."/>
            <person name="Cejkova D."/>
            <person name="Sekelova Z."/>
            <person name="Polansky O."/>
            <person name="Medvecky M."/>
            <person name="Rychlik I."/>
            <person name="Juricova H."/>
        </authorList>
    </citation>
    <scope>NUCLEOTIDE SEQUENCE</scope>
    <source>
        <strain evidence="1">8025</strain>
        <plasmid evidence="1">p8025</plasmid>
    </source>
</reference>
<dbReference type="AlphaFoldDB" id="A0A0G3B651"/>
<sequence length="106" mass="12029">MVYFTRSRTDKFKNCRRRKMMINKQGNAVNLPDLSRLYIISGRMMFDDEEEVMLVEADSSGEAEAAFRRHIADGEAHIEKALVISSASLQSLLPDRIIVSALTHTL</sequence>
<accession>A0A0G3B651</accession>
<evidence type="ECO:0000313" key="1">
    <source>
        <dbReference type="EMBL" id="AKJ19740.1"/>
    </source>
</evidence>
<dbReference type="EMBL" id="KP899803">
    <property type="protein sequence ID" value="AKJ19740.1"/>
    <property type="molecule type" value="Genomic_DNA"/>
</dbReference>
<geneLocation type="plasmid" evidence="1">
    <name>p8025</name>
</geneLocation>
<proteinExistence type="predicted"/>
<keyword evidence="1" id="KW-0614">Plasmid</keyword>
<protein>
    <submittedName>
        <fullName evidence="1">Uncharacterized protein</fullName>
    </submittedName>
</protein>
<name>A0A0G3B651_SALTM</name>
<organism evidence="1">
    <name type="scientific">Salmonella typhimurium</name>
    <dbReference type="NCBI Taxonomy" id="90371"/>
    <lineage>
        <taxon>Bacteria</taxon>
        <taxon>Pseudomonadati</taxon>
        <taxon>Pseudomonadota</taxon>
        <taxon>Gammaproteobacteria</taxon>
        <taxon>Enterobacterales</taxon>
        <taxon>Enterobacteriaceae</taxon>
        <taxon>Salmonella</taxon>
    </lineage>
</organism>